<evidence type="ECO:0000256" key="1">
    <source>
        <dbReference type="SAM" id="Phobius"/>
    </source>
</evidence>
<keyword evidence="1" id="KW-1133">Transmembrane helix</keyword>
<feature type="transmembrane region" description="Helical" evidence="1">
    <location>
        <begin position="161"/>
        <end position="181"/>
    </location>
</feature>
<dbReference type="InterPro" id="IPR000160">
    <property type="entry name" value="GGDEF_dom"/>
</dbReference>
<dbReference type="Gene3D" id="3.30.70.270">
    <property type="match status" value="1"/>
</dbReference>
<dbReference type="NCBIfam" id="TIGR00254">
    <property type="entry name" value="GGDEF"/>
    <property type="match status" value="1"/>
</dbReference>
<proteinExistence type="predicted"/>
<feature type="transmembrane region" description="Helical" evidence="1">
    <location>
        <begin position="99"/>
        <end position="118"/>
    </location>
</feature>
<dbReference type="PROSITE" id="PS50887">
    <property type="entry name" value="GGDEF"/>
    <property type="match status" value="1"/>
</dbReference>
<keyword evidence="1" id="KW-0472">Membrane</keyword>
<dbReference type="SUPFAM" id="SSF55073">
    <property type="entry name" value="Nucleotide cyclase"/>
    <property type="match status" value="1"/>
</dbReference>
<dbReference type="Pfam" id="PF00990">
    <property type="entry name" value="GGDEF"/>
    <property type="match status" value="1"/>
</dbReference>
<keyword evidence="4" id="KW-1185">Reference proteome</keyword>
<keyword evidence="1" id="KW-0812">Transmembrane</keyword>
<protein>
    <recommendedName>
        <fullName evidence="2">GGDEF domain-containing protein</fullName>
    </recommendedName>
</protein>
<dbReference type="InterPro" id="IPR050469">
    <property type="entry name" value="Diguanylate_Cyclase"/>
</dbReference>
<evidence type="ECO:0000259" key="2">
    <source>
        <dbReference type="PROSITE" id="PS50887"/>
    </source>
</evidence>
<evidence type="ECO:0000313" key="3">
    <source>
        <dbReference type="EMBL" id="APT74837.1"/>
    </source>
</evidence>
<dbReference type="Proteomes" id="UP000185490">
    <property type="component" value="Chromosome"/>
</dbReference>
<dbReference type="CDD" id="cd01949">
    <property type="entry name" value="GGDEF"/>
    <property type="match status" value="1"/>
</dbReference>
<sequence length="439" mass="51131">MLKGKFNNVGYDTLVFSRVSGNIIKVYLNNELIYKFGSETANIWNKTFKIELEKLKDENYLTIEIFGIYDVGLSSKPFLTTKENARKYVFYKEFFKEKFIYISIGISIISAIVSWIFGTAIRDIQLRYSYISFGIFFMLTAFFLLHFGVRETTFSLNLYFAFLKLLSLASYSSLVFCIYAVETYKNNKFTSRWIVIVFITFLILVSISFDFTIYVKVTQITNVFMIFALVYTVIRVFALKVEYLYFSSVFSAIVVIESIVSLFVPNTKELLTSYAFTVSAISVIVMLSKDFEKLVLEHRFLSNEILKDPLTNAFNRNIIDRLKPGGYFILIDLNDFKLLNDKYGHGYGDKILKSFSEIVEGNLSTNDYFIRLGGDEFAIVTHLEDPKGLIENIRKKVKEKINLDFSYGISRYVQFEKTYKKADEKLYKMKQQKALKYKK</sequence>
<dbReference type="PANTHER" id="PTHR45138:SF6">
    <property type="entry name" value="DIGUANYLATE CYCLASE DGCN"/>
    <property type="match status" value="1"/>
</dbReference>
<gene>
    <name evidence="3" type="ORF">BW47_03350</name>
</gene>
<dbReference type="InterPro" id="IPR029787">
    <property type="entry name" value="Nucleotide_cyclase"/>
</dbReference>
<feature type="transmembrane region" description="Helical" evidence="1">
    <location>
        <begin position="243"/>
        <end position="264"/>
    </location>
</feature>
<dbReference type="PANTHER" id="PTHR45138">
    <property type="entry name" value="REGULATORY COMPONENTS OF SENSORY TRANSDUCTION SYSTEM"/>
    <property type="match status" value="1"/>
</dbReference>
<dbReference type="EMBL" id="CP007389">
    <property type="protein sequence ID" value="APT74837.1"/>
    <property type="molecule type" value="Genomic_DNA"/>
</dbReference>
<feature type="transmembrane region" description="Helical" evidence="1">
    <location>
        <begin position="130"/>
        <end position="149"/>
    </location>
</feature>
<evidence type="ECO:0000313" key="4">
    <source>
        <dbReference type="Proteomes" id="UP000185490"/>
    </source>
</evidence>
<dbReference type="SMART" id="SM00267">
    <property type="entry name" value="GGDEF"/>
    <property type="match status" value="1"/>
</dbReference>
<dbReference type="InterPro" id="IPR043128">
    <property type="entry name" value="Rev_trsase/Diguanyl_cyclase"/>
</dbReference>
<feature type="transmembrane region" description="Helical" evidence="1">
    <location>
        <begin position="220"/>
        <end position="238"/>
    </location>
</feature>
<accession>A0ABM6GGY8</accession>
<organism evidence="3 4">
    <name type="scientific">Thermosipho melanesiensis</name>
    <dbReference type="NCBI Taxonomy" id="46541"/>
    <lineage>
        <taxon>Bacteria</taxon>
        <taxon>Thermotogati</taxon>
        <taxon>Thermotogota</taxon>
        <taxon>Thermotogae</taxon>
        <taxon>Thermotogales</taxon>
        <taxon>Fervidobacteriaceae</taxon>
        <taxon>Thermosipho</taxon>
    </lineage>
</organism>
<feature type="transmembrane region" description="Helical" evidence="1">
    <location>
        <begin position="193"/>
        <end position="214"/>
    </location>
</feature>
<feature type="transmembrane region" description="Helical" evidence="1">
    <location>
        <begin position="270"/>
        <end position="288"/>
    </location>
</feature>
<name>A0ABM6GGY8_9BACT</name>
<reference evidence="3 4" key="1">
    <citation type="submission" date="2014-02" db="EMBL/GenBank/DDBJ databases">
        <title>Diversity of Thermotogales isolates from hydrothermal vents.</title>
        <authorList>
            <person name="Haverkamp T.H.A."/>
            <person name="Lossouarn J."/>
            <person name="Geslin C."/>
            <person name="Nesbo C.L."/>
        </authorList>
    </citation>
    <scope>NUCLEOTIDE SEQUENCE [LARGE SCALE GENOMIC DNA]</scope>
    <source>
        <strain evidence="3 4">431</strain>
    </source>
</reference>
<dbReference type="RefSeq" id="WP_012056846.1">
    <property type="nucleotide sequence ID" value="NZ_CP007389.1"/>
</dbReference>
<feature type="domain" description="GGDEF" evidence="2">
    <location>
        <begin position="324"/>
        <end position="439"/>
    </location>
</feature>